<protein>
    <recommendedName>
        <fullName evidence="2">Glutamate/phenylalanine/leucine/valine/L-tryptophan dehydrogenase C-terminal domain-containing protein</fullName>
    </recommendedName>
</protein>
<evidence type="ECO:0000256" key="1">
    <source>
        <dbReference type="ARBA" id="ARBA00006382"/>
    </source>
</evidence>
<dbReference type="Pfam" id="PF00208">
    <property type="entry name" value="ELFV_dehydrog"/>
    <property type="match status" value="1"/>
</dbReference>
<dbReference type="Proteomes" id="UP000001589">
    <property type="component" value="Chromosome"/>
</dbReference>
<name>A2BV07_PROM5</name>
<sequence length="347" mass="38182">MVNLQTHLKSEVGVLAEYISEELSVFIVAENKPVQYPSNGGLRLLNYETDIECLQDGFRLANLMKSKHDIYSTGFSGGKVVARSPNISSVKEKLISVTSELLENLGGRMITGCDLNTDMNDMEKLFKLTPHVLAAVNSKVDASTATAMGVIGAFEAFKEFIPYDLPNGVLVHGCGSVGSKVASELIKRDIKTYVVDIDTEKTYINGAISLGNDKNWYRKTFDVILPCSISGLINTNISQFLLKTKAIISAANAPFGNDVIPEKLRNSNVIVIPDPLVNAGAVIADSIERYAPVKWSNTRPEKIYDFVKNEVRKKCISYLALEQNGLSSLEILELIKNKKQQIIGEKF</sequence>
<dbReference type="InterPro" id="IPR016211">
    <property type="entry name" value="Glu/Phe/Leu/Val/Trp_DH_bac/arc"/>
</dbReference>
<dbReference type="HOGENOM" id="CLU_067820_0_0_3"/>
<reference evidence="3 4" key="1">
    <citation type="journal article" date="2007" name="PLoS Genet.">
        <title>Patterns and implications of gene gain and loss in the evolution of Prochlorococcus.</title>
        <authorList>
            <person name="Kettler G.C."/>
            <person name="Martiny A.C."/>
            <person name="Huang K."/>
            <person name="Zucker J."/>
            <person name="Coleman M.L."/>
            <person name="Rodrigue S."/>
            <person name="Chen F."/>
            <person name="Lapidus A."/>
            <person name="Ferriera S."/>
            <person name="Johnson J."/>
            <person name="Steglich C."/>
            <person name="Church G.M."/>
            <person name="Richardson P."/>
            <person name="Chisholm S.W."/>
        </authorList>
    </citation>
    <scope>NUCLEOTIDE SEQUENCE [LARGE SCALE GENOMIC DNA]</scope>
    <source>
        <strain evidence="3 4">MIT 9515</strain>
    </source>
</reference>
<dbReference type="SUPFAM" id="SSF51735">
    <property type="entry name" value="NAD(P)-binding Rossmann-fold domains"/>
    <property type="match status" value="1"/>
</dbReference>
<dbReference type="InterPro" id="IPR036291">
    <property type="entry name" value="NAD(P)-bd_dom_sf"/>
</dbReference>
<dbReference type="STRING" id="167542.P9515_04091"/>
<dbReference type="PANTHER" id="PTHR42722">
    <property type="entry name" value="LEUCINE DEHYDROGENASE"/>
    <property type="match status" value="1"/>
</dbReference>
<feature type="domain" description="Glutamate/phenylalanine/leucine/valine/L-tryptophan dehydrogenase C-terminal" evidence="2">
    <location>
        <begin position="140"/>
        <end position="329"/>
    </location>
</feature>
<dbReference type="KEGG" id="pmc:P9515_04091"/>
<organism evidence="3 4">
    <name type="scientific">Prochlorococcus marinus (strain MIT 9515)</name>
    <dbReference type="NCBI Taxonomy" id="167542"/>
    <lineage>
        <taxon>Bacteria</taxon>
        <taxon>Bacillati</taxon>
        <taxon>Cyanobacteriota</taxon>
        <taxon>Cyanophyceae</taxon>
        <taxon>Synechococcales</taxon>
        <taxon>Prochlorococcaceae</taxon>
        <taxon>Prochlorococcus</taxon>
    </lineage>
</organism>
<dbReference type="OrthoDB" id="9803297at2"/>
<evidence type="ECO:0000313" key="4">
    <source>
        <dbReference type="Proteomes" id="UP000001589"/>
    </source>
</evidence>
<dbReference type="RefSeq" id="WP_011819726.1">
    <property type="nucleotide sequence ID" value="NC_008817.1"/>
</dbReference>
<proteinExistence type="inferred from homology"/>
<accession>A2BV07</accession>
<dbReference type="EMBL" id="CP000552">
    <property type="protein sequence ID" value="ABM71618.1"/>
    <property type="molecule type" value="Genomic_DNA"/>
</dbReference>
<dbReference type="Gene3D" id="3.40.50.10860">
    <property type="entry name" value="Leucine Dehydrogenase, chain A, domain 1"/>
    <property type="match status" value="1"/>
</dbReference>
<dbReference type="SUPFAM" id="SSF53223">
    <property type="entry name" value="Aminoacid dehydrogenase-like, N-terminal domain"/>
    <property type="match status" value="1"/>
</dbReference>
<gene>
    <name evidence="3" type="ordered locus">P9515_04091</name>
</gene>
<dbReference type="InterPro" id="IPR006096">
    <property type="entry name" value="Glu/Leu/Phe/Val/Trp_DH_C"/>
</dbReference>
<dbReference type="SMART" id="SM00839">
    <property type="entry name" value="ELFV_dehydrog"/>
    <property type="match status" value="1"/>
</dbReference>
<dbReference type="GeneID" id="60200523"/>
<dbReference type="InterPro" id="IPR046346">
    <property type="entry name" value="Aminoacid_DH-like_N_sf"/>
</dbReference>
<comment type="similarity">
    <text evidence="1">Belongs to the Glu/Leu/Phe/Val dehydrogenases family.</text>
</comment>
<evidence type="ECO:0000313" key="3">
    <source>
        <dbReference type="EMBL" id="ABM71618.1"/>
    </source>
</evidence>
<dbReference type="PANTHER" id="PTHR42722:SF1">
    <property type="entry name" value="VALINE DEHYDROGENASE"/>
    <property type="match status" value="1"/>
</dbReference>
<evidence type="ECO:0000259" key="2">
    <source>
        <dbReference type="SMART" id="SM00839"/>
    </source>
</evidence>
<dbReference type="GO" id="GO:0006520">
    <property type="term" value="P:amino acid metabolic process"/>
    <property type="evidence" value="ECO:0007669"/>
    <property type="project" value="InterPro"/>
</dbReference>
<dbReference type="GO" id="GO:0016639">
    <property type="term" value="F:oxidoreductase activity, acting on the CH-NH2 group of donors, NAD or NADP as acceptor"/>
    <property type="evidence" value="ECO:0007669"/>
    <property type="project" value="InterPro"/>
</dbReference>
<dbReference type="eggNOG" id="COG0334">
    <property type="taxonomic scope" value="Bacteria"/>
</dbReference>
<dbReference type="Gene3D" id="3.40.50.720">
    <property type="entry name" value="NAD(P)-binding Rossmann-like Domain"/>
    <property type="match status" value="1"/>
</dbReference>
<dbReference type="AlphaFoldDB" id="A2BV07"/>